<sequence length="145" mass="15316">MSKHLIALALTLSFGFAGSAAAADAMSKDAYKSAKDKIEETAKADKKACLAMKDNAKDICQAEAKAKEKIAKAELDAQNKPGPKADEKLALMKAEGTYEVAKEKCEDQKGKAMADCKKDAKTAHSKAKADIRAAAKPAKEAAKKS</sequence>
<protein>
    <recommendedName>
        <fullName evidence="5">Cell envelope biogenesis protein TolA</fullName>
    </recommendedName>
</protein>
<accession>A0A849K9E8</accession>
<reference evidence="3 4" key="1">
    <citation type="submission" date="2020-05" db="EMBL/GenBank/DDBJ databases">
        <authorList>
            <person name="Khan S.A."/>
            <person name="Jeon C.O."/>
            <person name="Chun B.H."/>
        </authorList>
    </citation>
    <scope>NUCLEOTIDE SEQUENCE [LARGE SCALE GENOMIC DNA]</scope>
    <source>
        <strain evidence="3 4">B156</strain>
    </source>
</reference>
<comment type="caution">
    <text evidence="3">The sequence shown here is derived from an EMBL/GenBank/DDBJ whole genome shotgun (WGS) entry which is preliminary data.</text>
</comment>
<dbReference type="AlphaFoldDB" id="A0A849K9E8"/>
<proteinExistence type="predicted"/>
<feature type="chain" id="PRO_5032685664" description="Cell envelope biogenesis protein TolA" evidence="2">
    <location>
        <begin position="23"/>
        <end position="145"/>
    </location>
</feature>
<evidence type="ECO:0000313" key="4">
    <source>
        <dbReference type="Proteomes" id="UP000552954"/>
    </source>
</evidence>
<feature type="region of interest" description="Disordered" evidence="1">
    <location>
        <begin position="122"/>
        <end position="145"/>
    </location>
</feature>
<feature type="signal peptide" evidence="2">
    <location>
        <begin position="1"/>
        <end position="22"/>
    </location>
</feature>
<evidence type="ECO:0000256" key="2">
    <source>
        <dbReference type="SAM" id="SignalP"/>
    </source>
</evidence>
<dbReference type="RefSeq" id="WP_171556511.1">
    <property type="nucleotide sequence ID" value="NZ_JABFCS010000001.1"/>
</dbReference>
<evidence type="ECO:0000256" key="1">
    <source>
        <dbReference type="SAM" id="MobiDB-lite"/>
    </source>
</evidence>
<keyword evidence="4" id="KW-1185">Reference proteome</keyword>
<organism evidence="3 4">
    <name type="scientific">Ramlibacter montanisoli</name>
    <dbReference type="NCBI Taxonomy" id="2732512"/>
    <lineage>
        <taxon>Bacteria</taxon>
        <taxon>Pseudomonadati</taxon>
        <taxon>Pseudomonadota</taxon>
        <taxon>Betaproteobacteria</taxon>
        <taxon>Burkholderiales</taxon>
        <taxon>Comamonadaceae</taxon>
        <taxon>Ramlibacter</taxon>
    </lineage>
</organism>
<evidence type="ECO:0000313" key="3">
    <source>
        <dbReference type="EMBL" id="NNU42116.1"/>
    </source>
</evidence>
<reference evidence="3 4" key="2">
    <citation type="submission" date="2020-06" db="EMBL/GenBank/DDBJ databases">
        <title>Ramlibacter rhizophilus sp. nov., isolated from rhizosphere soil of national flower Mugunghwa from South Korea.</title>
        <authorList>
            <person name="Zheng-Fei Y."/>
            <person name="Huan T."/>
        </authorList>
    </citation>
    <scope>NUCLEOTIDE SEQUENCE [LARGE SCALE GENOMIC DNA]</scope>
    <source>
        <strain evidence="3 4">B156</strain>
    </source>
</reference>
<keyword evidence="2" id="KW-0732">Signal</keyword>
<dbReference type="Proteomes" id="UP000552954">
    <property type="component" value="Unassembled WGS sequence"/>
</dbReference>
<gene>
    <name evidence="3" type="ORF">HK415_01500</name>
</gene>
<name>A0A849K9E8_9BURK</name>
<evidence type="ECO:0008006" key="5">
    <source>
        <dbReference type="Google" id="ProtNLM"/>
    </source>
</evidence>
<dbReference type="EMBL" id="JABFCS010000001">
    <property type="protein sequence ID" value="NNU42116.1"/>
    <property type="molecule type" value="Genomic_DNA"/>
</dbReference>